<dbReference type="Proteomes" id="UP000708208">
    <property type="component" value="Unassembled WGS sequence"/>
</dbReference>
<reference evidence="1" key="1">
    <citation type="submission" date="2021-06" db="EMBL/GenBank/DDBJ databases">
        <authorList>
            <person name="Hodson N. C."/>
            <person name="Mongue J. A."/>
            <person name="Jaron S. K."/>
        </authorList>
    </citation>
    <scope>NUCLEOTIDE SEQUENCE</scope>
</reference>
<organism evidence="1 2">
    <name type="scientific">Allacma fusca</name>
    <dbReference type="NCBI Taxonomy" id="39272"/>
    <lineage>
        <taxon>Eukaryota</taxon>
        <taxon>Metazoa</taxon>
        <taxon>Ecdysozoa</taxon>
        <taxon>Arthropoda</taxon>
        <taxon>Hexapoda</taxon>
        <taxon>Collembola</taxon>
        <taxon>Symphypleona</taxon>
        <taxon>Sminthuridae</taxon>
        <taxon>Allacma</taxon>
    </lineage>
</organism>
<proteinExistence type="predicted"/>
<evidence type="ECO:0000313" key="2">
    <source>
        <dbReference type="Proteomes" id="UP000708208"/>
    </source>
</evidence>
<keyword evidence="2" id="KW-1185">Reference proteome</keyword>
<protein>
    <submittedName>
        <fullName evidence="1">Uncharacterized protein</fullName>
    </submittedName>
</protein>
<dbReference type="AlphaFoldDB" id="A0A8J2LLW4"/>
<dbReference type="OrthoDB" id="6682367at2759"/>
<dbReference type="EMBL" id="CAJVCH010571701">
    <property type="protein sequence ID" value="CAG7838293.1"/>
    <property type="molecule type" value="Genomic_DNA"/>
</dbReference>
<name>A0A8J2LLW4_9HEXA</name>
<feature type="non-terminal residue" evidence="1">
    <location>
        <position position="1"/>
    </location>
</feature>
<gene>
    <name evidence="1" type="ORF">AFUS01_LOCUS47279</name>
</gene>
<accession>A0A8J2LLW4</accession>
<sequence>MSTLQSLELVEENNIIQELRGRIKDIISEDAQFQEGFYLYFFLKVSSFSVDKSEK</sequence>
<evidence type="ECO:0000313" key="1">
    <source>
        <dbReference type="EMBL" id="CAG7838293.1"/>
    </source>
</evidence>
<comment type="caution">
    <text evidence="1">The sequence shown here is derived from an EMBL/GenBank/DDBJ whole genome shotgun (WGS) entry which is preliminary data.</text>
</comment>